<name>A0A6C0RWP0_PANMO</name>
<accession>A0A6C0RWP0</accession>
<keyword evidence="2" id="KW-0934">Plastid</keyword>
<dbReference type="EMBL" id="MH511699">
    <property type="protein sequence ID" value="QIA46788.1"/>
    <property type="molecule type" value="Genomic_DNA"/>
</dbReference>
<evidence type="ECO:0000256" key="1">
    <source>
        <dbReference type="SAM" id="Phobius"/>
    </source>
</evidence>
<feature type="transmembrane region" description="Helical" evidence="1">
    <location>
        <begin position="168"/>
        <end position="190"/>
    </location>
</feature>
<keyword evidence="1" id="KW-0812">Transmembrane</keyword>
<reference evidence="2" key="1">
    <citation type="journal article" date="2019" name="Front. Microbiol.">
        <title>Evolutionary Analysis of Unicellular Species in Chlamydomonadales Through Chloroplast Genome Comparison With the Colonial Volvocine Algae.</title>
        <authorList>
            <person name="Hu Y."/>
            <person name="Xing W."/>
            <person name="Song H."/>
            <person name="Zhu H."/>
            <person name="Liu G."/>
            <person name="Hu Z."/>
        </authorList>
    </citation>
    <scope>NUCLEOTIDE SEQUENCE</scope>
    <source>
        <strain evidence="2">137pm</strain>
    </source>
</reference>
<keyword evidence="1" id="KW-0472">Membrane</keyword>
<organism evidence="2">
    <name type="scientific">Pandorina morum</name>
    <name type="common">Freshwater green alga</name>
    <name type="synonym">Volvox morum</name>
    <dbReference type="NCBI Taxonomy" id="33099"/>
    <lineage>
        <taxon>Eukaryota</taxon>
        <taxon>Viridiplantae</taxon>
        <taxon>Chlorophyta</taxon>
        <taxon>core chlorophytes</taxon>
        <taxon>Chlorophyceae</taxon>
        <taxon>CS clade</taxon>
        <taxon>Chlamydomonadales</taxon>
        <taxon>Volvocaceae</taxon>
        <taxon>Pandorina</taxon>
    </lineage>
</organism>
<feature type="transmembrane region" description="Helical" evidence="1">
    <location>
        <begin position="210"/>
        <end position="229"/>
    </location>
</feature>
<gene>
    <name evidence="2" type="primary">ycf1</name>
</gene>
<feature type="transmembrane region" description="Helical" evidence="1">
    <location>
        <begin position="141"/>
        <end position="162"/>
    </location>
</feature>
<feature type="transmembrane region" description="Helical" evidence="1">
    <location>
        <begin position="301"/>
        <end position="325"/>
    </location>
</feature>
<protein>
    <submittedName>
        <fullName evidence="2">Hypothetical chloroplast RF1</fullName>
    </submittedName>
</protein>
<proteinExistence type="predicted"/>
<feature type="transmembrane region" description="Helical" evidence="1">
    <location>
        <begin position="109"/>
        <end position="129"/>
    </location>
</feature>
<feature type="transmembrane region" description="Helical" evidence="1">
    <location>
        <begin position="249"/>
        <end position="271"/>
    </location>
</feature>
<sequence length="2216" mass="257921">MIQFTFMSLVTSVKDYVEITHKLIEIEPLKNYTEFGAVFTYLIFSIGDVLKNIFNQNIWTASWNIPIIIPDITSAMISEVSVLDNYFHLDLIISNTSTNNFGLNLFEKFMIGVINSFFLILPTSTSHLITLRRFVMQGLEAGYMAGLGTLAGNFLWLSSIILGLRFFVIPWLSLDIFRYLLGFILLVKYIGDSSKELKYNKLEDLSKWKIFLLNFLLSLTEQSCIYPFLSNLSIGPDKTILEGFPAENFQLFLGIHGAYLLGILFGSFSLLQFSCWFWENPAFSIYLWITSKSSLKISSSLYYKILNFMFLYATMLCAITSIPYYGLDYTLTNPIGLLPQDRILDQKKSQANPDKLIIETAFLNVNPTDKNTRIRDGVHARRERWKQRLIKYQAFDAQILNKGVYDFLTIEDLNYGFDRFWLRRKMRNHQIRFRLFPGPWMRSLKKQLNSPKADPVNVEKTKSDNIEKKGLKQGKNNYIEFFRILFEQFYHPNFHTNLSLLRSSRKSTNINTRPVEALASSQQQEGLLQPSLKTTQNIATRDSTFSLNNLQGLRLNAPRFTGGVLVASPQEGTTTSQMSVWLSPQTQPNIEILKTINTNSTLRKFVRNFNTRLNLKQLKTRNKIINKYNTELIYSKRWKSFFSKTQKTLLTKIKKEPVAAAHQQEWQSYQLFRNVAKQLLLTPETTSYKAALSLKLKNSVEKLSTKERKLLNLRTKYFKDFSADETGLVRQPNTDFDFTLRPLNIYLQKEQAFKRKLRYYGPTSLRKLTVGNLAPYFKTLMKRGFYYYKPTLRWKKTLYVAKIIRGFRKKSRKQRTLVTPAAALQQQKVPGEGIQPRDINWVPRFSEDVLVASPQEGIFIKNTSTENSSINITKPTHSYSVLGKQASRYRHQIYKDVLQHWYYTPFNRLLLKFDVDAFINRQPKSHFLTKNEERLLHIRRLLLSEHYDTLRWYTYMQQYKTMKTNIGGTKSFANRVYNQQFQGTFKKIRHLFAITPKQGDFYLLKFDQPLYNDNNFSSNVYYHEELLTDSVIKNKSFIPTQSDSLLNTKIQSNTNTQILSVNTASVDSQQELQERVAAAQQQEIQNLKYIQKTKEPVAAAQQQELLPASRILKKAQNNNNSQLNMYNELFIKLIKECKKRVHDQSFLKNYISHRIEKREQLSELKIKELTKRLDLIKTWYTEIAYNMAKPVVALIPSINQNLPAATQQLQVQSNLQAARLQKTFNLKEPVAAAQQQEKLNRLKLIKELTNRPAAAQLQQKVPLIHLSKNFIQETKQLLINTSIEKISRPILKIVKTRTEKNFSWWRKKQQVMTKRKNSRKRDRFKKQISLINKKLAQIKGDISVEKTALYKDLYGSYGITDYFLTNTNPNSVKITNSRLLTQKKLELKTKSNNYFGQSNFTLRKKGSSKGRRYRSLSLARYLTATRKPRLIGLEEVTKLDNLTNLNGTFLTKQDLKTVLDLKTLNKDQSEPVATAQQQEAILGSLKKSQIKKRSRHAWKKQARQRFSLNLSKYRKRHITFNGKLRVMNKKAKKTKATNELRQWWWNSFLPRYLNKTLRKNTTEKSAIKTLNNWQSQQSLHLKNASFSESMNNRSLVESEIQIQQRQQLERIATQKLAQNINKGSVQEYEQEPVAAAQQQELLKKEKSPVSAKQDITFKPLSNSNNKLLKLENTLSTTTQAKYVLSAPSCGEATSTPPALRGALSCNPNTVLTQQLNHDNVFAKNKIHHDNEFEKIDTKLYTDSGTLPFYAGWDESLRKFVVTNRLLSRRDTGLYNNTLPILKEPVAAAQQLESQQKSTLPVDESKNRSFSNTPIRGLNEGSFLTWQTSMPFNSYNIDQFISTNQSFYAPLGWRRFEFRQLLLKTWAIKSKSHVFSNNLDNTLIISMKNLPAASVQQQQKVPSNAPHYVGGVCGEATRSCNTALNKLEAAAKLQSFQKQENINTTKAIARRIKKRNKLIQDRQKVFNYYSPTGPLLTQVLPSHYISVFDQQSRFPRNRYLKRKTLKTLEKTTLLTMLDLTKANRLPLLSNSNSWLENNGDYKNINKEFTLRKRVKPRRKYHLKRITKKDGLIFPRRTKFSRSAALKTEDDLRWRPSSKSKQKNRLVFKKEQVPKSNKRVNTNPLRLRQLRRREFQQILKPTQRFIPENGGFTWPGDYLRLEIVEMPKLKSAMQKTQEQRKINVQPVRILPRKYLIEKHNIKILKKKLEKAYDVNLLV</sequence>
<geneLocation type="plastid" evidence="2"/>
<keyword evidence="1" id="KW-1133">Transmembrane helix</keyword>
<evidence type="ECO:0000313" key="2">
    <source>
        <dbReference type="EMBL" id="QIA46788.1"/>
    </source>
</evidence>